<name>A0ABQ5HCX8_9ASTR</name>
<accession>A0ABQ5HCX8</accession>
<evidence type="ECO:0000256" key="1">
    <source>
        <dbReference type="SAM" id="MobiDB-lite"/>
    </source>
</evidence>
<proteinExistence type="predicted"/>
<feature type="region of interest" description="Disordered" evidence="1">
    <location>
        <begin position="71"/>
        <end position="90"/>
    </location>
</feature>
<keyword evidence="3" id="KW-1185">Reference proteome</keyword>
<comment type="caution">
    <text evidence="2">The sequence shown here is derived from an EMBL/GenBank/DDBJ whole genome shotgun (WGS) entry which is preliminary data.</text>
</comment>
<gene>
    <name evidence="2" type="ORF">Tco_1067429</name>
</gene>
<evidence type="ECO:0000313" key="3">
    <source>
        <dbReference type="Proteomes" id="UP001151760"/>
    </source>
</evidence>
<dbReference type="Proteomes" id="UP001151760">
    <property type="component" value="Unassembled WGS sequence"/>
</dbReference>
<organism evidence="2 3">
    <name type="scientific">Tanacetum coccineum</name>
    <dbReference type="NCBI Taxonomy" id="301880"/>
    <lineage>
        <taxon>Eukaryota</taxon>
        <taxon>Viridiplantae</taxon>
        <taxon>Streptophyta</taxon>
        <taxon>Embryophyta</taxon>
        <taxon>Tracheophyta</taxon>
        <taxon>Spermatophyta</taxon>
        <taxon>Magnoliopsida</taxon>
        <taxon>eudicotyledons</taxon>
        <taxon>Gunneridae</taxon>
        <taxon>Pentapetalae</taxon>
        <taxon>asterids</taxon>
        <taxon>campanulids</taxon>
        <taxon>Asterales</taxon>
        <taxon>Asteraceae</taxon>
        <taxon>Asteroideae</taxon>
        <taxon>Anthemideae</taxon>
        <taxon>Anthemidinae</taxon>
        <taxon>Tanacetum</taxon>
    </lineage>
</organism>
<reference evidence="2" key="1">
    <citation type="journal article" date="2022" name="Int. J. Mol. Sci.">
        <title>Draft Genome of Tanacetum Coccineum: Genomic Comparison of Closely Related Tanacetum-Family Plants.</title>
        <authorList>
            <person name="Yamashiro T."/>
            <person name="Shiraishi A."/>
            <person name="Nakayama K."/>
            <person name="Satake H."/>
        </authorList>
    </citation>
    <scope>NUCLEOTIDE SEQUENCE</scope>
</reference>
<reference evidence="2" key="2">
    <citation type="submission" date="2022-01" db="EMBL/GenBank/DDBJ databases">
        <authorList>
            <person name="Yamashiro T."/>
            <person name="Shiraishi A."/>
            <person name="Satake H."/>
            <person name="Nakayama K."/>
        </authorList>
    </citation>
    <scope>NUCLEOTIDE SEQUENCE</scope>
</reference>
<evidence type="ECO:0000313" key="2">
    <source>
        <dbReference type="EMBL" id="GJT85712.1"/>
    </source>
</evidence>
<protein>
    <submittedName>
        <fullName evidence="2">Uncharacterized protein</fullName>
    </submittedName>
</protein>
<feature type="compositionally biased region" description="Low complexity" evidence="1">
    <location>
        <begin position="72"/>
        <end position="86"/>
    </location>
</feature>
<feature type="region of interest" description="Disordered" evidence="1">
    <location>
        <begin position="26"/>
        <end position="50"/>
    </location>
</feature>
<dbReference type="EMBL" id="BQNB010019476">
    <property type="protein sequence ID" value="GJT85712.1"/>
    <property type="molecule type" value="Genomic_DNA"/>
</dbReference>
<sequence>MADLTLNIYVPKKTKPTSVNVSPTYVIKKNTENKPPGVPDSTSDKKADSSTEQLLLTLMEEVNGLKRQIEISSGTSPSNSQSSSSKTKQKSWFGPYKQYGLRNHLSDDCYLKPKCSTCGSTDHLTKEHSEHAAIKKTLIKLKAQLPLNPTPKKAPRIQKPFSDCKYCGFNNHHSDDSGNQGLLTSDLQNPLKSGFTKGTNLCEKVYAGLPKEVTQKDMAESTVMESPIPGLLIILRALEALVNPWICGGMVDDELAE</sequence>